<reference evidence="3 4" key="1">
    <citation type="submission" date="2016-06" db="EMBL/GenBank/DDBJ databases">
        <authorList>
            <person name="Kjaerup R.B."/>
            <person name="Dalgaard T.S."/>
            <person name="Juul-Madsen H.R."/>
        </authorList>
    </citation>
    <scope>NUCLEOTIDE SEQUENCE [LARGE SCALE GENOMIC DNA]</scope>
    <source>
        <strain evidence="3 4">DSM 45248</strain>
    </source>
</reference>
<protein>
    <recommendedName>
        <fullName evidence="5">Transcriptional regulator</fullName>
    </recommendedName>
</protein>
<keyword evidence="4" id="KW-1185">Reference proteome</keyword>
<dbReference type="Gene3D" id="1.10.10.10">
    <property type="entry name" value="Winged helix-like DNA-binding domain superfamily/Winged helix DNA-binding domain"/>
    <property type="match status" value="1"/>
</dbReference>
<organism evidence="3 4">
    <name type="scientific">Micromonospora narathiwatensis</name>
    <dbReference type="NCBI Taxonomy" id="299146"/>
    <lineage>
        <taxon>Bacteria</taxon>
        <taxon>Bacillati</taxon>
        <taxon>Actinomycetota</taxon>
        <taxon>Actinomycetes</taxon>
        <taxon>Micromonosporales</taxon>
        <taxon>Micromonosporaceae</taxon>
        <taxon>Micromonospora</taxon>
    </lineage>
</organism>
<dbReference type="AlphaFoldDB" id="A0A1A9ADZ0"/>
<evidence type="ECO:0008006" key="5">
    <source>
        <dbReference type="Google" id="ProtNLM"/>
    </source>
</evidence>
<dbReference type="Gene3D" id="3.30.450.40">
    <property type="match status" value="1"/>
</dbReference>
<dbReference type="InterPro" id="IPR029016">
    <property type="entry name" value="GAF-like_dom_sf"/>
</dbReference>
<keyword evidence="1" id="KW-0805">Transcription regulation</keyword>
<dbReference type="PATRIC" id="fig|299146.4.peg.5842"/>
<dbReference type="InterPro" id="IPR036388">
    <property type="entry name" value="WH-like_DNA-bd_sf"/>
</dbReference>
<name>A0A1A9ADZ0_9ACTN</name>
<dbReference type="EMBL" id="LT594324">
    <property type="protein sequence ID" value="SBT54733.1"/>
    <property type="molecule type" value="Genomic_DNA"/>
</dbReference>
<evidence type="ECO:0000256" key="1">
    <source>
        <dbReference type="ARBA" id="ARBA00023015"/>
    </source>
</evidence>
<gene>
    <name evidence="3" type="ORF">GA0070621_5662</name>
</gene>
<evidence type="ECO:0000256" key="2">
    <source>
        <dbReference type="ARBA" id="ARBA00023163"/>
    </source>
</evidence>
<evidence type="ECO:0000313" key="4">
    <source>
        <dbReference type="Proteomes" id="UP000198765"/>
    </source>
</evidence>
<proteinExistence type="predicted"/>
<accession>A0A1A9ADZ0</accession>
<sequence>MGGRRSVVADPWLALEFGADPAERIAQVGAAHEAFLTGGATPDRVREVVRRSWERSALLDPEATAPVDLTDDALESYRAVHPLARVLPLFRDLLGGIAQDGAHLMAVCDAYGRLLWVEGHPGVLRHAARMNFVPGARWDETHAGTNAPGTALAVDHSVQIFATEHFVRPVQRWTCAAAPIHDPTTGRLLGAVDITGGDHLANPQSLALVRATARAAEAFLANAAPAEPDVVHVAALGRDEAELRVGGRRVRLGRRHSELLVLLLHHPEGRTGEQLGLDLYGDDRLHPVTLRAELSRLRRALGEELLDSRPYRLRGTVRADFRTVAELLERGDPAGALQAYPGSLLPASDAPGVARLRQLLDGQLRAAVLAAADPALLTAWTATPAGADDLTAWQALARALPPGTPRRPLAVARARQLAQEYDLPRATSLQRRGN</sequence>
<evidence type="ECO:0000313" key="3">
    <source>
        <dbReference type="EMBL" id="SBT54733.1"/>
    </source>
</evidence>
<dbReference type="Proteomes" id="UP000198765">
    <property type="component" value="Chromosome I"/>
</dbReference>
<keyword evidence="2" id="KW-0804">Transcription</keyword>